<name>A0A4Y6V9H0_9PROT</name>
<dbReference type="AlphaFoldDB" id="A0A4Y6V9H0"/>
<feature type="domain" description="MobA/VirD2-like nuclease" evidence="2">
    <location>
        <begin position="32"/>
        <end position="147"/>
    </location>
</feature>
<accession>A0A4Y6V9H0</accession>
<evidence type="ECO:0000259" key="2">
    <source>
        <dbReference type="Pfam" id="PF03432"/>
    </source>
</evidence>
<dbReference type="EMBL" id="CP032485">
    <property type="protein sequence ID" value="QDH25568.1"/>
    <property type="molecule type" value="Genomic_DNA"/>
</dbReference>
<keyword evidence="4" id="KW-1185">Reference proteome</keyword>
<evidence type="ECO:0000313" key="3">
    <source>
        <dbReference type="EMBL" id="QDH25568.1"/>
    </source>
</evidence>
<dbReference type="KEGG" id="ntn:D5366_10460"/>
<evidence type="ECO:0000313" key="4">
    <source>
        <dbReference type="Proteomes" id="UP000317214"/>
    </source>
</evidence>
<feature type="coiled-coil region" evidence="1">
    <location>
        <begin position="436"/>
        <end position="481"/>
    </location>
</feature>
<gene>
    <name evidence="3" type="ORF">D5366_10460</name>
</gene>
<dbReference type="RefSeq" id="WP_141493574.1">
    <property type="nucleotide sequence ID" value="NZ_CP032485.1"/>
</dbReference>
<keyword evidence="1" id="KW-0175">Coiled coil</keyword>
<proteinExistence type="predicted"/>
<organism evidence="3 4">
    <name type="scientific">Neokomagataea tanensis</name>
    <dbReference type="NCBI Taxonomy" id="661191"/>
    <lineage>
        <taxon>Bacteria</taxon>
        <taxon>Pseudomonadati</taxon>
        <taxon>Pseudomonadota</taxon>
        <taxon>Alphaproteobacteria</taxon>
        <taxon>Acetobacterales</taxon>
        <taxon>Acetobacteraceae</taxon>
        <taxon>Neokomagataea</taxon>
    </lineage>
</organism>
<evidence type="ECO:0000256" key="1">
    <source>
        <dbReference type="SAM" id="Coils"/>
    </source>
</evidence>
<dbReference type="InterPro" id="IPR005094">
    <property type="entry name" value="Endonuclease_MobA/VirD2"/>
</dbReference>
<protein>
    <recommendedName>
        <fullName evidence="2">MobA/VirD2-like nuclease domain-containing protein</fullName>
    </recommendedName>
</protein>
<dbReference type="OrthoDB" id="7285148at2"/>
<reference evidence="3 4" key="1">
    <citation type="submission" date="2018-09" db="EMBL/GenBank/DDBJ databases">
        <title>The complete genome sequence of Neokomagataea tanensis NBRC 106556(T).</title>
        <authorList>
            <person name="Chua K.-O."/>
            <person name="See-Too W.-S."/>
            <person name="Hong K.-W."/>
            <person name="Yin W.-F."/>
            <person name="Chan K.-G."/>
        </authorList>
    </citation>
    <scope>NUCLEOTIDE SEQUENCE [LARGE SCALE GENOMIC DNA]</scope>
    <source>
        <strain evidence="4">AH13 \ NBRC 106556</strain>
    </source>
</reference>
<dbReference type="Proteomes" id="UP000317214">
    <property type="component" value="Chromosome"/>
</dbReference>
<sequence>MIIKSNPISTDSKPSDLYNYFCTNDKNEYIEVLKADEQDVENCFSDAEMFNRKNSLRHFQLSPKEDLTKEQFLDLIDRVKNEFELSDDDVVMASLHTYKKENSKRGNQHAHVAIRMVNPETGKVKAFDNLYQRQEKISRMFEVDHNLELVKGRHNRAVYENVPEEYKEKLYHLTQGELPNSFLRDGQYQMQNRNGMSSFEIRAKCKELLTQCDNLQSFSSAIQEYGWSLEQGQKKIILNDERGNLVGSVDRILGMKKEEFEAFKGDFEVPKKEVASPIIGGTSDDVPTHNKLAKAVPVEPLEKTSENDINDFISNTAPASQTSYEDDLDTFIGNNMDVDSDKLEATDAMTYAEKLAVSDFNKAMSDKDKALRETLKAQDKLNKMMLGWLDDWSNFVIHETHKCNKILDEKSSLKELDEKTVSGWISRNFKSELNDLKKGKSDLRELRKDIKELHHQKSWFKSIKQKKINNKKNEYDELSKHLSLMSMYIVHSIFHKLGISKTSPESVYYMTDNQKRDYLIQSKNNEYAKKLLEVNGISKVIDDISIIKKWERDDAIGSFKNREEAKDAVAQLKKLERIQSFDKNLMNDDEKNSFDELIKDLDVDGVNHLLTEVNMRISQEERDEDNVINFKEEFIKKRSVNKTKNNNISFNR</sequence>
<dbReference type="Pfam" id="PF03432">
    <property type="entry name" value="Relaxase"/>
    <property type="match status" value="1"/>
</dbReference>